<organism evidence="1 2">
    <name type="scientific">Rhizobium phage Paso</name>
    <dbReference type="NCBI Taxonomy" id="2767574"/>
    <lineage>
        <taxon>Viruses</taxon>
        <taxon>Duplodnaviria</taxon>
        <taxon>Heunggongvirae</taxon>
        <taxon>Uroviricota</taxon>
        <taxon>Caudoviricetes</taxon>
        <taxon>Autographivirales</taxon>
        <taxon>Dunnvirinae</taxon>
        <taxon>Pasovirus</taxon>
        <taxon>Pasovirus paso</taxon>
    </lineage>
</organism>
<dbReference type="EMBL" id="MT708546">
    <property type="protein sequence ID" value="QOE32137.1"/>
    <property type="molecule type" value="Genomic_DNA"/>
</dbReference>
<dbReference type="SUPFAM" id="SSF52540">
    <property type="entry name" value="P-loop containing nucleoside triphosphate hydrolases"/>
    <property type="match status" value="1"/>
</dbReference>
<sequence length="408" mass="45842">MLKDIIPKSQLSDETRALVTDFGRYFADYPSHDQIDLLTFMPKFKNWHVGITDESFAQYTAILRNITPEPDEDQRRNILQDLADIDLATSLANVAERFNEGEVSDLYSSITESVNAYKKRRGLKVTTFINPEIGDAFTQAFDASGIRWRLNALNNSMRPLRGGDFGIIAGRPDQGKTSFLASEITQMGPQLDAYWPGQDRNIIWLNNEGPGERILPRLYQAALGLSVEDASLLHSRGELVPAYREAIGGRLDRIRIFDIHGKTTGMVQAILEDNAAGVVIFDMIDKIQGFGDAARTDLIQELKYDWARETMVTLDCIGLATSQISQDGHNMRFPEMPMLKDSKTGKQGACDFQLMIGSIEDPAYMYSRFLGLPKNKLQRPSGKKDPKAEVIFDPVRCRYEDIPQGEFG</sequence>
<keyword evidence="2" id="KW-1185">Reference proteome</keyword>
<proteinExistence type="predicted"/>
<accession>A0A7L8G4N9</accession>
<dbReference type="InterPro" id="IPR027417">
    <property type="entry name" value="P-loop_NTPase"/>
</dbReference>
<evidence type="ECO:0000313" key="1">
    <source>
        <dbReference type="EMBL" id="QOE32137.1"/>
    </source>
</evidence>
<keyword evidence="1" id="KW-0067">ATP-binding</keyword>
<dbReference type="Pfam" id="PF13481">
    <property type="entry name" value="AAA_25"/>
    <property type="match status" value="1"/>
</dbReference>
<reference evidence="1 2" key="1">
    <citation type="submission" date="2020-07" db="EMBL/GenBank/DDBJ databases">
        <title>Complete genome sequence of Rhizobium japonicum phage Paso.</title>
        <authorList>
            <person name="McBee D.B."/>
            <person name="Ravindran A."/>
            <person name="Newkirk H."/>
            <person name="Gonzalez C."/>
            <person name="Young R."/>
            <person name="Liu M."/>
        </authorList>
    </citation>
    <scope>NUCLEOTIDE SEQUENCE [LARGE SCALE GENOMIC DNA]</scope>
</reference>
<evidence type="ECO:0000313" key="2">
    <source>
        <dbReference type="Proteomes" id="UP000516513"/>
    </source>
</evidence>
<keyword evidence="1" id="KW-0547">Nucleotide-binding</keyword>
<dbReference type="Gene3D" id="3.40.50.300">
    <property type="entry name" value="P-loop containing nucleotide triphosphate hydrolases"/>
    <property type="match status" value="1"/>
</dbReference>
<keyword evidence="1" id="KW-0378">Hydrolase</keyword>
<dbReference type="GO" id="GO:0004386">
    <property type="term" value="F:helicase activity"/>
    <property type="evidence" value="ECO:0007669"/>
    <property type="project" value="UniProtKB-KW"/>
</dbReference>
<gene>
    <name evidence="1" type="ORF">CPT_Paso_020</name>
</gene>
<name>A0A7L8G4N9_9CAUD</name>
<keyword evidence="1" id="KW-0347">Helicase</keyword>
<dbReference type="Proteomes" id="UP000516513">
    <property type="component" value="Segment"/>
</dbReference>
<protein>
    <submittedName>
        <fullName evidence="1">DNA helicase</fullName>
    </submittedName>
</protein>